<name>A0A3A4B3G6_9ACTN</name>
<dbReference type="AlphaFoldDB" id="A0A3A4B3G6"/>
<dbReference type="OrthoDB" id="4698148at2"/>
<proteinExistence type="predicted"/>
<evidence type="ECO:0000256" key="1">
    <source>
        <dbReference type="SAM" id="MobiDB-lite"/>
    </source>
</evidence>
<feature type="transmembrane region" description="Helical" evidence="2">
    <location>
        <begin position="78"/>
        <end position="98"/>
    </location>
</feature>
<dbReference type="InterPro" id="IPR018750">
    <property type="entry name" value="DUF2306_membrane"/>
</dbReference>
<sequence>MTDASPPSRRLPAPRLPPARLPPARRAPRRAAGILVPAGLLALTAVPVVAGALRLSELAGGAAVLPADARFSPAPPSLVLHIVTAIVYGVAGAFQFAPGIRRRAPGTHRALGRVLVPCGLAVALSGLWLTWFHPRPEGDELLAVFRFGFGSAMALSLVLGLAAIRRRDVARHRAWMARGYAIGLGAGTQALTQIPALLLPGPPGETTRALLLAAGWVINLAVAEWFIRTRAAVPGAARRTEPVSS</sequence>
<protein>
    <submittedName>
        <fullName evidence="3">DUF2306 domain-containing protein</fullName>
    </submittedName>
</protein>
<keyword evidence="2" id="KW-0472">Membrane</keyword>
<evidence type="ECO:0000313" key="4">
    <source>
        <dbReference type="Proteomes" id="UP000265768"/>
    </source>
</evidence>
<dbReference type="Pfam" id="PF10067">
    <property type="entry name" value="DUF2306"/>
    <property type="match status" value="1"/>
</dbReference>
<feature type="transmembrane region" description="Helical" evidence="2">
    <location>
        <begin position="209"/>
        <end position="227"/>
    </location>
</feature>
<keyword evidence="2" id="KW-1133">Transmembrane helix</keyword>
<dbReference type="RefSeq" id="WP_119927247.1">
    <property type="nucleotide sequence ID" value="NZ_QZEY01000005.1"/>
</dbReference>
<evidence type="ECO:0000313" key="3">
    <source>
        <dbReference type="EMBL" id="RJL31930.1"/>
    </source>
</evidence>
<organism evidence="3 4">
    <name type="scientific">Bailinhaonella thermotolerans</name>
    <dbReference type="NCBI Taxonomy" id="1070861"/>
    <lineage>
        <taxon>Bacteria</taxon>
        <taxon>Bacillati</taxon>
        <taxon>Actinomycetota</taxon>
        <taxon>Actinomycetes</taxon>
        <taxon>Streptosporangiales</taxon>
        <taxon>Streptosporangiaceae</taxon>
        <taxon>Bailinhaonella</taxon>
    </lineage>
</organism>
<gene>
    <name evidence="3" type="ORF">D5H75_15905</name>
</gene>
<accession>A0A3A4B3G6</accession>
<keyword evidence="4" id="KW-1185">Reference proteome</keyword>
<feature type="transmembrane region" description="Helical" evidence="2">
    <location>
        <begin position="176"/>
        <end position="197"/>
    </location>
</feature>
<feature type="region of interest" description="Disordered" evidence="1">
    <location>
        <begin position="1"/>
        <end position="25"/>
    </location>
</feature>
<dbReference type="Proteomes" id="UP000265768">
    <property type="component" value="Unassembled WGS sequence"/>
</dbReference>
<dbReference type="EMBL" id="QZEY01000005">
    <property type="protein sequence ID" value="RJL31930.1"/>
    <property type="molecule type" value="Genomic_DNA"/>
</dbReference>
<feature type="compositionally biased region" description="Low complexity" evidence="1">
    <location>
        <begin position="1"/>
        <end position="13"/>
    </location>
</feature>
<reference evidence="3 4" key="1">
    <citation type="submission" date="2018-09" db="EMBL/GenBank/DDBJ databases">
        <title>YIM 75507 draft genome.</title>
        <authorList>
            <person name="Tang S."/>
            <person name="Feng Y."/>
        </authorList>
    </citation>
    <scope>NUCLEOTIDE SEQUENCE [LARGE SCALE GENOMIC DNA]</scope>
    <source>
        <strain evidence="3 4">YIM 75507</strain>
    </source>
</reference>
<feature type="transmembrane region" description="Helical" evidence="2">
    <location>
        <begin position="31"/>
        <end position="53"/>
    </location>
</feature>
<evidence type="ECO:0000256" key="2">
    <source>
        <dbReference type="SAM" id="Phobius"/>
    </source>
</evidence>
<feature type="transmembrane region" description="Helical" evidence="2">
    <location>
        <begin position="143"/>
        <end position="164"/>
    </location>
</feature>
<comment type="caution">
    <text evidence="3">The sequence shown here is derived from an EMBL/GenBank/DDBJ whole genome shotgun (WGS) entry which is preliminary data.</text>
</comment>
<keyword evidence="2" id="KW-0812">Transmembrane</keyword>
<feature type="transmembrane region" description="Helical" evidence="2">
    <location>
        <begin position="110"/>
        <end position="131"/>
    </location>
</feature>